<dbReference type="Pfam" id="PF00011">
    <property type="entry name" value="HSP20"/>
    <property type="match status" value="1"/>
</dbReference>
<comment type="similarity">
    <text evidence="1 2">Belongs to the small heat shock protein (HSP20) family.</text>
</comment>
<name>A0ABT1T3G3_9SPHI</name>
<dbReference type="EMBL" id="JANHOH010000002">
    <property type="protein sequence ID" value="MCQ6959141.1"/>
    <property type="molecule type" value="Genomic_DNA"/>
</dbReference>
<keyword evidence="5" id="KW-1185">Reference proteome</keyword>
<proteinExistence type="inferred from homology"/>
<protein>
    <submittedName>
        <fullName evidence="4">Hsp20/alpha crystallin family protein</fullName>
    </submittedName>
</protein>
<evidence type="ECO:0000313" key="5">
    <source>
        <dbReference type="Proteomes" id="UP001204376"/>
    </source>
</evidence>
<gene>
    <name evidence="4" type="ORF">NPE20_14285</name>
</gene>
<dbReference type="CDD" id="cd06464">
    <property type="entry name" value="ACD_sHsps-like"/>
    <property type="match status" value="1"/>
</dbReference>
<dbReference type="SUPFAM" id="SSF49764">
    <property type="entry name" value="HSP20-like chaperones"/>
    <property type="match status" value="1"/>
</dbReference>
<organism evidence="4 5">
    <name type="scientific">Mucilaginibacter aquariorum</name>
    <dbReference type="NCBI Taxonomy" id="2967225"/>
    <lineage>
        <taxon>Bacteria</taxon>
        <taxon>Pseudomonadati</taxon>
        <taxon>Bacteroidota</taxon>
        <taxon>Sphingobacteriia</taxon>
        <taxon>Sphingobacteriales</taxon>
        <taxon>Sphingobacteriaceae</taxon>
        <taxon>Mucilaginibacter</taxon>
    </lineage>
</organism>
<accession>A0ABT1T3G3</accession>
<dbReference type="Proteomes" id="UP001204376">
    <property type="component" value="Unassembled WGS sequence"/>
</dbReference>
<evidence type="ECO:0000256" key="2">
    <source>
        <dbReference type="RuleBase" id="RU003616"/>
    </source>
</evidence>
<comment type="caution">
    <text evidence="4">The sequence shown here is derived from an EMBL/GenBank/DDBJ whole genome shotgun (WGS) entry which is preliminary data.</text>
</comment>
<sequence length="143" mass="16117">MSTLAKTNGFPSLKSMMEDFWNTDGFFSPAVFNREVLPAVNIKDTKKGFELEVAAPGFQKEDFKITTENGVLTISAETKNEQKEETDNYTRREFTRSSFTRTFSLPDNILADNIKASYKDGLLSVEMEKDQKAAVSRKQIAIA</sequence>
<evidence type="ECO:0000256" key="1">
    <source>
        <dbReference type="PROSITE-ProRule" id="PRU00285"/>
    </source>
</evidence>
<dbReference type="PANTHER" id="PTHR11527">
    <property type="entry name" value="HEAT-SHOCK PROTEIN 20 FAMILY MEMBER"/>
    <property type="match status" value="1"/>
</dbReference>
<reference evidence="4 5" key="1">
    <citation type="submission" date="2022-07" db="EMBL/GenBank/DDBJ databases">
        <title>Mucilaginibacter sp. JC4.</title>
        <authorList>
            <person name="Le V."/>
            <person name="Ko S.-R."/>
            <person name="Ahn C.-Y."/>
            <person name="Oh H.-M."/>
        </authorList>
    </citation>
    <scope>NUCLEOTIDE SEQUENCE [LARGE SCALE GENOMIC DNA]</scope>
    <source>
        <strain evidence="4 5">JC4</strain>
    </source>
</reference>
<dbReference type="InterPro" id="IPR008978">
    <property type="entry name" value="HSP20-like_chaperone"/>
</dbReference>
<dbReference type="RefSeq" id="WP_256539329.1">
    <property type="nucleotide sequence ID" value="NZ_JANHOH010000002.1"/>
</dbReference>
<evidence type="ECO:0000313" key="4">
    <source>
        <dbReference type="EMBL" id="MCQ6959141.1"/>
    </source>
</evidence>
<feature type="domain" description="SHSP" evidence="3">
    <location>
        <begin position="31"/>
        <end position="143"/>
    </location>
</feature>
<dbReference type="InterPro" id="IPR031107">
    <property type="entry name" value="Small_HSP"/>
</dbReference>
<dbReference type="Gene3D" id="2.60.40.790">
    <property type="match status" value="1"/>
</dbReference>
<dbReference type="InterPro" id="IPR002068">
    <property type="entry name" value="A-crystallin/Hsp20_dom"/>
</dbReference>
<evidence type="ECO:0000259" key="3">
    <source>
        <dbReference type="PROSITE" id="PS01031"/>
    </source>
</evidence>
<dbReference type="PROSITE" id="PS01031">
    <property type="entry name" value="SHSP"/>
    <property type="match status" value="1"/>
</dbReference>